<name>A0AAD9PT12_ACRCE</name>
<evidence type="ECO:0000313" key="3">
    <source>
        <dbReference type="Proteomes" id="UP001249851"/>
    </source>
</evidence>
<feature type="compositionally biased region" description="Basic and acidic residues" evidence="1">
    <location>
        <begin position="85"/>
        <end position="99"/>
    </location>
</feature>
<gene>
    <name evidence="2" type="ORF">P5673_031681</name>
</gene>
<dbReference type="EMBL" id="JARQWQ010000154">
    <property type="protein sequence ID" value="KAK2548155.1"/>
    <property type="molecule type" value="Genomic_DNA"/>
</dbReference>
<reference evidence="2" key="2">
    <citation type="journal article" date="2023" name="Science">
        <title>Genomic signatures of disease resistance in endangered staghorn corals.</title>
        <authorList>
            <person name="Vollmer S.V."/>
            <person name="Selwyn J.D."/>
            <person name="Despard B.A."/>
            <person name="Roesel C.L."/>
        </authorList>
    </citation>
    <scope>NUCLEOTIDE SEQUENCE</scope>
    <source>
        <strain evidence="2">K2</strain>
    </source>
</reference>
<feature type="region of interest" description="Disordered" evidence="1">
    <location>
        <begin position="79"/>
        <end position="125"/>
    </location>
</feature>
<reference evidence="2" key="1">
    <citation type="journal article" date="2023" name="G3 (Bethesda)">
        <title>Whole genome assembly and annotation of the endangered Caribbean coral Acropora cervicornis.</title>
        <authorList>
            <person name="Selwyn J.D."/>
            <person name="Vollmer S.V."/>
        </authorList>
    </citation>
    <scope>NUCLEOTIDE SEQUENCE</scope>
    <source>
        <strain evidence="2">K2</strain>
    </source>
</reference>
<proteinExistence type="predicted"/>
<dbReference type="Proteomes" id="UP001249851">
    <property type="component" value="Unassembled WGS sequence"/>
</dbReference>
<evidence type="ECO:0000313" key="2">
    <source>
        <dbReference type="EMBL" id="KAK2548155.1"/>
    </source>
</evidence>
<accession>A0AAD9PT12</accession>
<keyword evidence="3" id="KW-1185">Reference proteome</keyword>
<protein>
    <submittedName>
        <fullName evidence="2">Uncharacterized protein</fullName>
    </submittedName>
</protein>
<sequence length="137" mass="15919">MVAMKQIWTDVAQSLKEYEHMNFKENHSQRAVGERFALLQCKFKEKENKEIRASGISPEQDELDVLLKEIIERGKVAKENSNFASEKKEKNKATGEEIGKQALKRMGQTKNRISQDEGEWAVKEREREGAEMTLWSF</sequence>
<comment type="caution">
    <text evidence="2">The sequence shown here is derived from an EMBL/GenBank/DDBJ whole genome shotgun (WGS) entry which is preliminary data.</text>
</comment>
<dbReference type="AlphaFoldDB" id="A0AAD9PT12"/>
<evidence type="ECO:0000256" key="1">
    <source>
        <dbReference type="SAM" id="MobiDB-lite"/>
    </source>
</evidence>
<organism evidence="2 3">
    <name type="scientific">Acropora cervicornis</name>
    <name type="common">Staghorn coral</name>
    <dbReference type="NCBI Taxonomy" id="6130"/>
    <lineage>
        <taxon>Eukaryota</taxon>
        <taxon>Metazoa</taxon>
        <taxon>Cnidaria</taxon>
        <taxon>Anthozoa</taxon>
        <taxon>Hexacorallia</taxon>
        <taxon>Scleractinia</taxon>
        <taxon>Astrocoeniina</taxon>
        <taxon>Acroporidae</taxon>
        <taxon>Acropora</taxon>
    </lineage>
</organism>